<evidence type="ECO:0000256" key="1">
    <source>
        <dbReference type="SAM" id="SignalP"/>
    </source>
</evidence>
<feature type="signal peptide" evidence="1">
    <location>
        <begin position="1"/>
        <end position="33"/>
    </location>
</feature>
<organism evidence="2 3">
    <name type="scientific">Thiohalocapsa halophila</name>
    <dbReference type="NCBI Taxonomy" id="69359"/>
    <lineage>
        <taxon>Bacteria</taxon>
        <taxon>Pseudomonadati</taxon>
        <taxon>Pseudomonadota</taxon>
        <taxon>Gammaproteobacteria</taxon>
        <taxon>Chromatiales</taxon>
        <taxon>Chromatiaceae</taxon>
        <taxon>Thiohalocapsa</taxon>
    </lineage>
</organism>
<evidence type="ECO:0000313" key="3">
    <source>
        <dbReference type="Proteomes" id="UP000748752"/>
    </source>
</evidence>
<dbReference type="RefSeq" id="WP_200235547.1">
    <property type="nucleotide sequence ID" value="NZ_NRRV01000013.1"/>
</dbReference>
<accession>A0ABS1CF67</accession>
<evidence type="ECO:0008006" key="4">
    <source>
        <dbReference type="Google" id="ProtNLM"/>
    </source>
</evidence>
<proteinExistence type="predicted"/>
<feature type="chain" id="PRO_5045641223" description="PEP-CTERM sorting domain-containing protein" evidence="1">
    <location>
        <begin position="34"/>
        <end position="231"/>
    </location>
</feature>
<evidence type="ECO:0000313" key="2">
    <source>
        <dbReference type="EMBL" id="MBK1630561.1"/>
    </source>
</evidence>
<comment type="caution">
    <text evidence="2">The sequence shown here is derived from an EMBL/GenBank/DDBJ whole genome shotgun (WGS) entry which is preliminary data.</text>
</comment>
<keyword evidence="1" id="KW-0732">Signal</keyword>
<keyword evidence="3" id="KW-1185">Reference proteome</keyword>
<dbReference type="EMBL" id="NRRV01000013">
    <property type="protein sequence ID" value="MBK1630561.1"/>
    <property type="molecule type" value="Genomic_DNA"/>
</dbReference>
<protein>
    <recommendedName>
        <fullName evidence="4">PEP-CTERM sorting domain-containing protein</fullName>
    </recommendedName>
</protein>
<name>A0ABS1CF67_9GAMM</name>
<dbReference type="Proteomes" id="UP000748752">
    <property type="component" value="Unassembled WGS sequence"/>
</dbReference>
<reference evidence="2 3" key="1">
    <citation type="journal article" date="2020" name="Microorganisms">
        <title>Osmotic Adaptation and Compatible Solute Biosynthesis of Phototrophic Bacteria as Revealed from Genome Analyses.</title>
        <authorList>
            <person name="Imhoff J.F."/>
            <person name="Rahn T."/>
            <person name="Kunzel S."/>
            <person name="Keller A."/>
            <person name="Neulinger S.C."/>
        </authorList>
    </citation>
    <scope>NUCLEOTIDE SEQUENCE [LARGE SCALE GENOMIC DNA]</scope>
    <source>
        <strain evidence="2 3">DSM 6210</strain>
    </source>
</reference>
<sequence length="231" mass="24131">MQQSDPTDGSRLTTTLARYSALAATAAVPAANAAIVTGSVNDTVGVGGTGTEAPSGKTFLSVDITDELGLTTLTDISFNSSTSYLFIYGANFRNFSYTNSFGGYRGLAGETWDMIGTTTAGFGDVNFSNFQAGTGYDPAGWNNGGFLAFRFDNAGTDNYGWMRLEGFITGPTSGYVEVVDWGYDDTGAKIEMGATGVPAPSTGLLALAGGFPAVAAYRRRKRKEREAQAAA</sequence>
<gene>
    <name evidence="2" type="ORF">CKO31_07340</name>
</gene>